<comment type="function">
    <text evidence="7">Functions as a peptidoglycan terminase that cleaves nascent peptidoglycan strands endolytically to terminate their elongation.</text>
</comment>
<evidence type="ECO:0000256" key="5">
    <source>
        <dbReference type="ARBA" id="ARBA00023239"/>
    </source>
</evidence>
<name>A0A1G8DKK2_9BACI</name>
<evidence type="ECO:0000256" key="7">
    <source>
        <dbReference type="HAMAP-Rule" id="MF_02065"/>
    </source>
</evidence>
<evidence type="ECO:0000256" key="6">
    <source>
        <dbReference type="ARBA" id="ARBA00023316"/>
    </source>
</evidence>
<dbReference type="GO" id="GO:0005886">
    <property type="term" value="C:plasma membrane"/>
    <property type="evidence" value="ECO:0007669"/>
    <property type="project" value="UniProtKB-SubCell"/>
</dbReference>
<keyword evidence="1 7" id="KW-1003">Cell membrane</keyword>
<dbReference type="EMBL" id="FNDK01000007">
    <property type="protein sequence ID" value="SDH58158.1"/>
    <property type="molecule type" value="Genomic_DNA"/>
</dbReference>
<comment type="catalytic activity">
    <reaction evidence="7">
        <text>a peptidoglycan chain = a peptidoglycan chain with N-acetyl-1,6-anhydromuramyl-[peptide] at the reducing end + a peptidoglycan chain with N-acetylglucosamine at the non-reducing end.</text>
        <dbReference type="EC" id="4.2.2.29"/>
    </reaction>
</comment>
<evidence type="ECO:0000256" key="3">
    <source>
        <dbReference type="ARBA" id="ARBA00022989"/>
    </source>
</evidence>
<sequence>MSNEHDSDSIEEKIRQARLVRRIVLTVIICIVALVIAVSAGGYFYITSALKPMDENSDETIEVEIPIGSSSAEIGRILEENGIIKNGTIFRYYVTYKNESGLQAGTYELSPSMDVNEIIDTLKEGTVIQEPEITFTIPEGTWFEDIAAIIAEATPHQEEDIMEELDEDYVETLVNQYDILGEEVLHSDVRYALEGYLFPAKYDYMEENPPVTAIIEDMIERMEEHVLRYSSQLEEKELSYHELLTLASIVEREAQKAEDRPKIAGVLFNRLEKGMRLEVDPTVAYAIGEHRYMTSYEDLETDSPYNTYRYEGLPPGPIASPGAPSIQAVVEPQEHDYIYFYARPNGDVIYNESYEEHRKVQETYRSEWKEAR</sequence>
<keyword evidence="2 7" id="KW-0812">Transmembrane</keyword>
<organism evidence="9 10">
    <name type="scientific">Alteribacillus persepolensis</name>
    <dbReference type="NCBI Taxonomy" id="568899"/>
    <lineage>
        <taxon>Bacteria</taxon>
        <taxon>Bacillati</taxon>
        <taxon>Bacillota</taxon>
        <taxon>Bacilli</taxon>
        <taxon>Bacillales</taxon>
        <taxon>Bacillaceae</taxon>
        <taxon>Alteribacillus</taxon>
    </lineage>
</organism>
<evidence type="ECO:0000313" key="10">
    <source>
        <dbReference type="Proteomes" id="UP000199163"/>
    </source>
</evidence>
<accession>A0A1G8DKK2</accession>
<reference evidence="9 10" key="1">
    <citation type="submission" date="2016-10" db="EMBL/GenBank/DDBJ databases">
        <authorList>
            <person name="de Groot N.N."/>
        </authorList>
    </citation>
    <scope>NUCLEOTIDE SEQUENCE [LARGE SCALE GENOMIC DNA]</scope>
    <source>
        <strain evidence="9 10">DSM 21632</strain>
    </source>
</reference>
<dbReference type="EC" id="4.2.2.29" evidence="7"/>
<evidence type="ECO:0000256" key="1">
    <source>
        <dbReference type="ARBA" id="ARBA00022475"/>
    </source>
</evidence>
<dbReference type="Gene3D" id="3.30.1490.480">
    <property type="entry name" value="Endolytic murein transglycosylase"/>
    <property type="match status" value="1"/>
</dbReference>
<protein>
    <recommendedName>
        <fullName evidence="7">Endolytic murein transglycosylase</fullName>
        <ecNumber evidence="7">4.2.2.29</ecNumber>
    </recommendedName>
    <alternativeName>
        <fullName evidence="7">Peptidoglycan lytic transglycosylase</fullName>
    </alternativeName>
    <alternativeName>
        <fullName evidence="7">Peptidoglycan polymerization terminase</fullName>
    </alternativeName>
</protein>
<keyword evidence="5 7" id="KW-0456">Lyase</keyword>
<gene>
    <name evidence="7" type="primary">mltG</name>
    <name evidence="9" type="ORF">SAMN05192534_107126</name>
</gene>
<dbReference type="NCBIfam" id="TIGR00247">
    <property type="entry name" value="endolytic transglycosylase MltG"/>
    <property type="match status" value="1"/>
</dbReference>
<feature type="site" description="Important for catalytic activity" evidence="7">
    <location>
        <position position="253"/>
    </location>
</feature>
<dbReference type="Pfam" id="PF02618">
    <property type="entry name" value="YceG"/>
    <property type="match status" value="1"/>
</dbReference>
<dbReference type="GO" id="GO:0009252">
    <property type="term" value="P:peptidoglycan biosynthetic process"/>
    <property type="evidence" value="ECO:0007669"/>
    <property type="project" value="UniProtKB-UniRule"/>
</dbReference>
<evidence type="ECO:0000256" key="2">
    <source>
        <dbReference type="ARBA" id="ARBA00022692"/>
    </source>
</evidence>
<dbReference type="GO" id="GO:0008932">
    <property type="term" value="F:lytic endotransglycosylase activity"/>
    <property type="evidence" value="ECO:0007669"/>
    <property type="project" value="UniProtKB-UniRule"/>
</dbReference>
<comment type="subcellular location">
    <subcellularLocation>
        <location evidence="7">Cell membrane</location>
        <topology evidence="7">Single-pass membrane protein</topology>
    </subcellularLocation>
</comment>
<evidence type="ECO:0000313" key="9">
    <source>
        <dbReference type="EMBL" id="SDH58158.1"/>
    </source>
</evidence>
<keyword evidence="3 7" id="KW-1133">Transmembrane helix</keyword>
<keyword evidence="10" id="KW-1185">Reference proteome</keyword>
<dbReference type="InterPro" id="IPR003770">
    <property type="entry name" value="MLTG-like"/>
</dbReference>
<dbReference type="STRING" id="568899.SAMN05192534_107126"/>
<keyword evidence="6 7" id="KW-0961">Cell wall biogenesis/degradation</keyword>
<dbReference type="PANTHER" id="PTHR30518">
    <property type="entry name" value="ENDOLYTIC MUREIN TRANSGLYCOSYLASE"/>
    <property type="match status" value="1"/>
</dbReference>
<keyword evidence="4 7" id="KW-0472">Membrane</keyword>
<dbReference type="PANTHER" id="PTHR30518:SF2">
    <property type="entry name" value="ENDOLYTIC MUREIN TRANSGLYCOSYLASE"/>
    <property type="match status" value="1"/>
</dbReference>
<feature type="coiled-coil region" evidence="8">
    <location>
        <begin position="219"/>
        <end position="260"/>
    </location>
</feature>
<dbReference type="CDD" id="cd08010">
    <property type="entry name" value="MltG_like"/>
    <property type="match status" value="1"/>
</dbReference>
<feature type="transmembrane region" description="Helical" evidence="7">
    <location>
        <begin position="23"/>
        <end position="46"/>
    </location>
</feature>
<dbReference type="OrthoDB" id="9814591at2"/>
<dbReference type="AlphaFoldDB" id="A0A1G8DKK2"/>
<keyword evidence="8" id="KW-0175">Coiled coil</keyword>
<dbReference type="Proteomes" id="UP000199163">
    <property type="component" value="Unassembled WGS sequence"/>
</dbReference>
<evidence type="ECO:0000256" key="8">
    <source>
        <dbReference type="SAM" id="Coils"/>
    </source>
</evidence>
<proteinExistence type="inferred from homology"/>
<dbReference type="RefSeq" id="WP_091272796.1">
    <property type="nucleotide sequence ID" value="NZ_FNDK01000007.1"/>
</dbReference>
<evidence type="ECO:0000256" key="4">
    <source>
        <dbReference type="ARBA" id="ARBA00023136"/>
    </source>
</evidence>
<dbReference type="HAMAP" id="MF_02065">
    <property type="entry name" value="MltG"/>
    <property type="match status" value="1"/>
</dbReference>
<comment type="similarity">
    <text evidence="7">Belongs to the transglycosylase MltG family.</text>
</comment>
<dbReference type="GO" id="GO:0071555">
    <property type="term" value="P:cell wall organization"/>
    <property type="evidence" value="ECO:0007669"/>
    <property type="project" value="UniProtKB-KW"/>
</dbReference>